<dbReference type="RefSeq" id="WP_189652700.1">
    <property type="nucleotide sequence ID" value="NZ_BMRC01000030.1"/>
</dbReference>
<comment type="caution">
    <text evidence="1">The sequence shown here is derived from an EMBL/GenBank/DDBJ whole genome shotgun (WGS) entry which is preliminary data.</text>
</comment>
<dbReference type="EMBL" id="JBHMEI010000012">
    <property type="protein sequence ID" value="MFB9202709.1"/>
    <property type="molecule type" value="Genomic_DNA"/>
</dbReference>
<accession>A0ABV5IG28</accession>
<organism evidence="1 2">
    <name type="scientific">Nonomuraea spiralis</name>
    <dbReference type="NCBI Taxonomy" id="46182"/>
    <lineage>
        <taxon>Bacteria</taxon>
        <taxon>Bacillati</taxon>
        <taxon>Actinomycetota</taxon>
        <taxon>Actinomycetes</taxon>
        <taxon>Streptosporangiales</taxon>
        <taxon>Streptosporangiaceae</taxon>
        <taxon>Nonomuraea</taxon>
    </lineage>
</organism>
<keyword evidence="2" id="KW-1185">Reference proteome</keyword>
<evidence type="ECO:0000313" key="2">
    <source>
        <dbReference type="Proteomes" id="UP001589647"/>
    </source>
</evidence>
<reference evidence="1 2" key="1">
    <citation type="submission" date="2024-09" db="EMBL/GenBank/DDBJ databases">
        <authorList>
            <person name="Sun Q."/>
            <person name="Mori K."/>
        </authorList>
    </citation>
    <scope>NUCLEOTIDE SEQUENCE [LARGE SCALE GENOMIC DNA]</scope>
    <source>
        <strain evidence="1 2">CCM 3426</strain>
    </source>
</reference>
<sequence length="104" mass="12187">MRADNTHHIVDAARRRAEWTRQRAIAALRRIDAVGRHVTFDAVARQAKVSRSWLYTQDDLRAEIEHSADDTRLRPRCFRLGVGAPPIRRCCADWRLPRFVFAHR</sequence>
<evidence type="ECO:0000313" key="1">
    <source>
        <dbReference type="EMBL" id="MFB9202709.1"/>
    </source>
</evidence>
<dbReference type="Proteomes" id="UP001589647">
    <property type="component" value="Unassembled WGS sequence"/>
</dbReference>
<dbReference type="InterPro" id="IPR046229">
    <property type="entry name" value="TnpC-like"/>
</dbReference>
<protein>
    <submittedName>
        <fullName evidence="1">DUF6262 family protein</fullName>
    </submittedName>
</protein>
<gene>
    <name evidence="1" type="ORF">ACFFV7_16045</name>
</gene>
<proteinExistence type="predicted"/>
<name>A0ABV5IG28_9ACTN</name>
<dbReference type="Pfam" id="PF19776">
    <property type="entry name" value="DUF6262"/>
    <property type="match status" value="1"/>
</dbReference>